<evidence type="ECO:0000313" key="3">
    <source>
        <dbReference type="Proteomes" id="UP001605036"/>
    </source>
</evidence>
<reference evidence="2 3" key="1">
    <citation type="submission" date="2024-09" db="EMBL/GenBank/DDBJ databases">
        <title>Chromosome-scale assembly of Riccia fluitans.</title>
        <authorList>
            <person name="Paukszto L."/>
            <person name="Sawicki J."/>
            <person name="Karawczyk K."/>
            <person name="Piernik-Szablinska J."/>
            <person name="Szczecinska M."/>
            <person name="Mazdziarz M."/>
        </authorList>
    </citation>
    <scope>NUCLEOTIDE SEQUENCE [LARGE SCALE GENOMIC DNA]</scope>
    <source>
        <strain evidence="2">Rf_01</strain>
        <tissue evidence="2">Aerial parts of the thallus</tissue>
    </source>
</reference>
<comment type="caution">
    <text evidence="2">The sequence shown here is derived from an EMBL/GenBank/DDBJ whole genome shotgun (WGS) entry which is preliminary data.</text>
</comment>
<proteinExistence type="predicted"/>
<dbReference type="EMBL" id="JBHFFA010000001">
    <property type="protein sequence ID" value="KAL2654289.1"/>
    <property type="molecule type" value="Genomic_DNA"/>
</dbReference>
<feature type="region of interest" description="Disordered" evidence="1">
    <location>
        <begin position="1"/>
        <end position="55"/>
    </location>
</feature>
<dbReference type="Proteomes" id="UP001605036">
    <property type="component" value="Unassembled WGS sequence"/>
</dbReference>
<sequence length="116" mass="12105">MNAGGSTLRRNDEEPNCPPDPSEASEEFCTSLQGRAQEFLNPGQGESSGQAAGVIPNRPLRSAWLAEEIGLITPEESPDSLEVQAIAPKVAEPGTTGVPYCRSSPDPSAKQPASAT</sequence>
<feature type="region of interest" description="Disordered" evidence="1">
    <location>
        <begin position="90"/>
        <end position="116"/>
    </location>
</feature>
<protein>
    <submittedName>
        <fullName evidence="2">Uncharacterized protein</fullName>
    </submittedName>
</protein>
<gene>
    <name evidence="2" type="ORF">R1flu_022417</name>
</gene>
<accession>A0ABD1ZV66</accession>
<name>A0ABD1ZV66_9MARC</name>
<organism evidence="2 3">
    <name type="scientific">Riccia fluitans</name>
    <dbReference type="NCBI Taxonomy" id="41844"/>
    <lineage>
        <taxon>Eukaryota</taxon>
        <taxon>Viridiplantae</taxon>
        <taxon>Streptophyta</taxon>
        <taxon>Embryophyta</taxon>
        <taxon>Marchantiophyta</taxon>
        <taxon>Marchantiopsida</taxon>
        <taxon>Marchantiidae</taxon>
        <taxon>Marchantiales</taxon>
        <taxon>Ricciaceae</taxon>
        <taxon>Riccia</taxon>
    </lineage>
</organism>
<dbReference type="AlphaFoldDB" id="A0ABD1ZV66"/>
<keyword evidence="3" id="KW-1185">Reference proteome</keyword>
<evidence type="ECO:0000313" key="2">
    <source>
        <dbReference type="EMBL" id="KAL2654289.1"/>
    </source>
</evidence>
<evidence type="ECO:0000256" key="1">
    <source>
        <dbReference type="SAM" id="MobiDB-lite"/>
    </source>
</evidence>